<dbReference type="OrthoDB" id="430364at2759"/>
<dbReference type="eggNOG" id="KOG0928">
    <property type="taxonomic scope" value="Eukaryota"/>
</dbReference>
<proteinExistence type="predicted"/>
<evidence type="ECO:0000256" key="1">
    <source>
        <dbReference type="SAM" id="MobiDB-lite"/>
    </source>
</evidence>
<protein>
    <submittedName>
        <fullName evidence="2">Uncharacterized protein</fullName>
    </submittedName>
</protein>
<reference evidence="2 3" key="1">
    <citation type="journal article" date="2010" name="Nature">
        <title>The Ectocarpus genome and the independent evolution of multicellularity in brown algae.</title>
        <authorList>
            <person name="Cock J.M."/>
            <person name="Sterck L."/>
            <person name="Rouze P."/>
            <person name="Scornet D."/>
            <person name="Allen A.E."/>
            <person name="Amoutzias G."/>
            <person name="Anthouard V."/>
            <person name="Artiguenave F."/>
            <person name="Aury J.M."/>
            <person name="Badger J.H."/>
            <person name="Beszteri B."/>
            <person name="Billiau K."/>
            <person name="Bonnet E."/>
            <person name="Bothwell J.H."/>
            <person name="Bowler C."/>
            <person name="Boyen C."/>
            <person name="Brownlee C."/>
            <person name="Carrano C.J."/>
            <person name="Charrier B."/>
            <person name="Cho G.Y."/>
            <person name="Coelho S.M."/>
            <person name="Collen J."/>
            <person name="Corre E."/>
            <person name="Da Silva C."/>
            <person name="Delage L."/>
            <person name="Delaroque N."/>
            <person name="Dittami S.M."/>
            <person name="Doulbeau S."/>
            <person name="Elias M."/>
            <person name="Farnham G."/>
            <person name="Gachon C.M."/>
            <person name="Gschloessl B."/>
            <person name="Heesch S."/>
            <person name="Jabbari K."/>
            <person name="Jubin C."/>
            <person name="Kawai H."/>
            <person name="Kimura K."/>
            <person name="Kloareg B."/>
            <person name="Kupper F.C."/>
            <person name="Lang D."/>
            <person name="Le Bail A."/>
            <person name="Leblanc C."/>
            <person name="Lerouge P."/>
            <person name="Lohr M."/>
            <person name="Lopez P.J."/>
            <person name="Martens C."/>
            <person name="Maumus F."/>
            <person name="Michel G."/>
            <person name="Miranda-Saavedra D."/>
            <person name="Morales J."/>
            <person name="Moreau H."/>
            <person name="Motomura T."/>
            <person name="Nagasato C."/>
            <person name="Napoli C.A."/>
            <person name="Nelson D.R."/>
            <person name="Nyvall-Collen P."/>
            <person name="Peters A.F."/>
            <person name="Pommier C."/>
            <person name="Potin P."/>
            <person name="Poulain J."/>
            <person name="Quesneville H."/>
            <person name="Read B."/>
            <person name="Rensing S.A."/>
            <person name="Ritter A."/>
            <person name="Rousvoal S."/>
            <person name="Samanta M."/>
            <person name="Samson G."/>
            <person name="Schroeder D.C."/>
            <person name="Segurens B."/>
            <person name="Strittmatter M."/>
            <person name="Tonon T."/>
            <person name="Tregear J.W."/>
            <person name="Valentin K."/>
            <person name="von Dassow P."/>
            <person name="Yamagishi T."/>
            <person name="Van de Peer Y."/>
            <person name="Wincker P."/>
        </authorList>
    </citation>
    <scope>NUCLEOTIDE SEQUENCE [LARGE SCALE GENOMIC DNA]</scope>
    <source>
        <strain evidence="3">Ec32 / CCAP1310/4</strain>
    </source>
</reference>
<dbReference type="AlphaFoldDB" id="D7FMD9"/>
<keyword evidence="3" id="KW-1185">Reference proteome</keyword>
<feature type="compositionally biased region" description="Pro residues" evidence="1">
    <location>
        <begin position="185"/>
        <end position="194"/>
    </location>
</feature>
<gene>
    <name evidence="2" type="ORF">Esi_1680_0001</name>
</gene>
<feature type="compositionally biased region" description="Pro residues" evidence="1">
    <location>
        <begin position="164"/>
        <end position="174"/>
    </location>
</feature>
<evidence type="ECO:0000313" key="2">
    <source>
        <dbReference type="EMBL" id="CBJ34248.1"/>
    </source>
</evidence>
<sequence>MTGVALSSLHKFLLYGFIRKDCPRVKEGITLVAQAISRCHFEETDPESDELVLMKLLELSALCLRCEVGDLLTDESCWNIFVACYNLYHITTDDKSFGLLRDTAGNTLAHIVLMLFSRPRVSRASKSAAPGGAATADATVAAGGAVLHETLGQKAGAEARDCPPTEPSKAPPTPGGDRDGLAQASPPPPPPPRVWGPRASSKGGDQEGNHHRQKNPFGGGKGVAPPLKRGEEEEPWASPHRTQQEGARPRVQ</sequence>
<accession>D7FMD9</accession>
<feature type="region of interest" description="Disordered" evidence="1">
    <location>
        <begin position="154"/>
        <end position="252"/>
    </location>
</feature>
<dbReference type="STRING" id="2880.D7FMD9"/>
<dbReference type="InParanoid" id="D7FMD9"/>
<dbReference type="EMBL" id="FN649760">
    <property type="protein sequence ID" value="CBJ34248.1"/>
    <property type="molecule type" value="Genomic_DNA"/>
</dbReference>
<organism evidence="2 3">
    <name type="scientific">Ectocarpus siliculosus</name>
    <name type="common">Brown alga</name>
    <name type="synonym">Conferva siliculosa</name>
    <dbReference type="NCBI Taxonomy" id="2880"/>
    <lineage>
        <taxon>Eukaryota</taxon>
        <taxon>Sar</taxon>
        <taxon>Stramenopiles</taxon>
        <taxon>Ochrophyta</taxon>
        <taxon>PX clade</taxon>
        <taxon>Phaeophyceae</taxon>
        <taxon>Ectocarpales</taxon>
        <taxon>Ectocarpaceae</taxon>
        <taxon>Ectocarpus</taxon>
    </lineage>
</organism>
<evidence type="ECO:0000313" key="3">
    <source>
        <dbReference type="Proteomes" id="UP000002630"/>
    </source>
</evidence>
<name>D7FMD9_ECTSI</name>
<dbReference type="Proteomes" id="UP000002630">
    <property type="component" value="Unassembled WGS sequence"/>
</dbReference>